<organism evidence="10 11">
    <name type="scientific">Sphaerobacter thermophilus (strain ATCC 49802 / DSM 20745 / KCCM 41009 / NCIMB 13125 / S 6022)</name>
    <dbReference type="NCBI Taxonomy" id="479434"/>
    <lineage>
        <taxon>Bacteria</taxon>
        <taxon>Pseudomonadati</taxon>
        <taxon>Thermomicrobiota</taxon>
        <taxon>Thermomicrobia</taxon>
        <taxon>Sphaerobacterales</taxon>
        <taxon>Sphaerobacterineae</taxon>
        <taxon>Sphaerobacteraceae</taxon>
        <taxon>Sphaerobacter</taxon>
    </lineage>
</organism>
<protein>
    <submittedName>
        <fullName evidence="10">Molybdopterin oxidoreductase Fe4S4 region</fullName>
    </submittedName>
</protein>
<keyword evidence="5" id="KW-0479">Metal-binding</keyword>
<dbReference type="SMART" id="SM00926">
    <property type="entry name" value="Molybdop_Fe4S4"/>
    <property type="match status" value="1"/>
</dbReference>
<sequence length="178" mass="19486">MGIGGRLKNYVGMVPNPISSKTRQVGSRIRGADVTVSVCPYCAVGCSQLVYAKDGRIIDIEGNYESPINGGTLCPKGAATYGLVYSPNRITKVKYRAPYSDHWEERPLDWAMERIAQLVKQTRDATYQETDEHGTVVNRTLGIGHLGGATLDNEENYLIKKLFAGGLGIVPIENQARI</sequence>
<comment type="cofactor">
    <cofactor evidence="1">
        <name>[4Fe-4S] cluster</name>
        <dbReference type="ChEBI" id="CHEBI:49883"/>
    </cofactor>
</comment>
<dbReference type="InterPro" id="IPR006963">
    <property type="entry name" value="Mopterin_OxRdtase_4Fe-4S_dom"/>
</dbReference>
<keyword evidence="6" id="KW-0560">Oxidoreductase</keyword>
<dbReference type="Gene3D" id="2.20.25.90">
    <property type="entry name" value="ADC-like domains"/>
    <property type="match status" value="1"/>
</dbReference>
<dbReference type="EMBL" id="CP001824">
    <property type="protein sequence ID" value="ACZ39889.1"/>
    <property type="molecule type" value="Genomic_DNA"/>
</dbReference>
<evidence type="ECO:0000256" key="7">
    <source>
        <dbReference type="ARBA" id="ARBA00023004"/>
    </source>
</evidence>
<dbReference type="GO" id="GO:0009061">
    <property type="term" value="P:anaerobic respiration"/>
    <property type="evidence" value="ECO:0007669"/>
    <property type="project" value="TreeGrafter"/>
</dbReference>
<keyword evidence="11" id="KW-1185">Reference proteome</keyword>
<proteinExistence type="inferred from homology"/>
<gene>
    <name evidence="10" type="ordered locus">Sthe_2474</name>
</gene>
<comment type="subcellular location">
    <subcellularLocation>
        <location evidence="2">Cell envelope</location>
    </subcellularLocation>
</comment>
<comment type="similarity">
    <text evidence="3">Belongs to the prokaryotic molybdopterin-containing oxidoreductase family.</text>
</comment>
<dbReference type="GO" id="GO:0051539">
    <property type="term" value="F:4 iron, 4 sulfur cluster binding"/>
    <property type="evidence" value="ECO:0007669"/>
    <property type="project" value="UniProtKB-KW"/>
</dbReference>
<evidence type="ECO:0000256" key="4">
    <source>
        <dbReference type="ARBA" id="ARBA00022485"/>
    </source>
</evidence>
<dbReference type="InParanoid" id="D1CAU2"/>
<evidence type="ECO:0000256" key="5">
    <source>
        <dbReference type="ARBA" id="ARBA00022723"/>
    </source>
</evidence>
<dbReference type="GO" id="GO:0030151">
    <property type="term" value="F:molybdenum ion binding"/>
    <property type="evidence" value="ECO:0007669"/>
    <property type="project" value="TreeGrafter"/>
</dbReference>
<evidence type="ECO:0000259" key="9">
    <source>
        <dbReference type="PROSITE" id="PS51669"/>
    </source>
</evidence>
<dbReference type="HOGENOM" id="CLU_061371_1_0_0"/>
<dbReference type="Gene3D" id="3.40.50.740">
    <property type="match status" value="1"/>
</dbReference>
<accession>D1CAU2</accession>
<dbReference type="Pfam" id="PF04879">
    <property type="entry name" value="Molybdop_Fe4S4"/>
    <property type="match status" value="1"/>
</dbReference>
<evidence type="ECO:0000313" key="11">
    <source>
        <dbReference type="Proteomes" id="UP000002027"/>
    </source>
</evidence>
<keyword evidence="7" id="KW-0408">Iron</keyword>
<evidence type="ECO:0000256" key="3">
    <source>
        <dbReference type="ARBA" id="ARBA00010312"/>
    </source>
</evidence>
<keyword evidence="4" id="KW-0004">4Fe-4S</keyword>
<evidence type="ECO:0000256" key="2">
    <source>
        <dbReference type="ARBA" id="ARBA00004196"/>
    </source>
</evidence>
<evidence type="ECO:0000313" key="10">
    <source>
        <dbReference type="EMBL" id="ACZ39889.1"/>
    </source>
</evidence>
<dbReference type="GO" id="GO:0009055">
    <property type="term" value="F:electron transfer activity"/>
    <property type="evidence" value="ECO:0007669"/>
    <property type="project" value="TreeGrafter"/>
</dbReference>
<evidence type="ECO:0000256" key="8">
    <source>
        <dbReference type="ARBA" id="ARBA00023014"/>
    </source>
</evidence>
<dbReference type="OrthoDB" id="9805142at2"/>
<dbReference type="GO" id="GO:0016491">
    <property type="term" value="F:oxidoreductase activity"/>
    <property type="evidence" value="ECO:0007669"/>
    <property type="project" value="UniProtKB-KW"/>
</dbReference>
<dbReference type="PROSITE" id="PS51669">
    <property type="entry name" value="4FE4S_MOW_BIS_MGD"/>
    <property type="match status" value="1"/>
</dbReference>
<evidence type="ECO:0000256" key="6">
    <source>
        <dbReference type="ARBA" id="ARBA00023002"/>
    </source>
</evidence>
<dbReference type="KEGG" id="sti:Sthe_2474"/>
<dbReference type="PANTHER" id="PTHR43598:SF1">
    <property type="entry name" value="FORMATE DEHYDROGENASE-O MAJOR SUBUNIT"/>
    <property type="match status" value="1"/>
</dbReference>
<feature type="domain" description="4Fe-4S Mo/W bis-MGD-type" evidence="9">
    <location>
        <begin position="32"/>
        <end position="88"/>
    </location>
</feature>
<dbReference type="Proteomes" id="UP000002027">
    <property type="component" value="Chromosome 2"/>
</dbReference>
<reference evidence="10 11" key="2">
    <citation type="journal article" date="2010" name="Stand. Genomic Sci.">
        <title>Complete genome sequence of Desulfohalobium retbaense type strain (HR(100)).</title>
        <authorList>
            <person name="Spring S."/>
            <person name="Nolan M."/>
            <person name="Lapidus A."/>
            <person name="Glavina Del Rio T."/>
            <person name="Copeland A."/>
            <person name="Tice H."/>
            <person name="Cheng J.F."/>
            <person name="Lucas S."/>
            <person name="Land M."/>
            <person name="Chen F."/>
            <person name="Bruce D."/>
            <person name="Goodwin L."/>
            <person name="Pitluck S."/>
            <person name="Ivanova N."/>
            <person name="Mavromatis K."/>
            <person name="Mikhailova N."/>
            <person name="Pati A."/>
            <person name="Chen A."/>
            <person name="Palaniappan K."/>
            <person name="Hauser L."/>
            <person name="Chang Y.J."/>
            <person name="Jeffries C.D."/>
            <person name="Munk C."/>
            <person name="Kiss H."/>
            <person name="Chain P."/>
            <person name="Han C."/>
            <person name="Brettin T."/>
            <person name="Detter J.C."/>
            <person name="Schuler E."/>
            <person name="Goker M."/>
            <person name="Rohde M."/>
            <person name="Bristow J."/>
            <person name="Eisen J.A."/>
            <person name="Markowitz V."/>
            <person name="Hugenholtz P."/>
            <person name="Kyrpides N.C."/>
            <person name="Klenk H.P."/>
        </authorList>
    </citation>
    <scope>NUCLEOTIDE SEQUENCE [LARGE SCALE GENOMIC DNA]</scope>
    <source>
        <strain evidence="11">ATCC 49802 / DSM 20745 / S 6022</strain>
    </source>
</reference>
<dbReference type="PANTHER" id="PTHR43598">
    <property type="entry name" value="TUNGSTEN-CONTAINING FORMYLMETHANOFURAN DEHYDROGENASE 2 SUBUNIT B"/>
    <property type="match status" value="1"/>
</dbReference>
<keyword evidence="8" id="KW-0411">Iron-sulfur</keyword>
<dbReference type="STRING" id="479434.Sthe_2474"/>
<dbReference type="SUPFAM" id="SSF53706">
    <property type="entry name" value="Formate dehydrogenase/DMSO reductase, domains 1-3"/>
    <property type="match status" value="1"/>
</dbReference>
<reference evidence="11" key="1">
    <citation type="submission" date="2009-11" db="EMBL/GenBank/DDBJ databases">
        <title>The complete chromosome 2 of Sphaerobacter thermophilus DSM 20745.</title>
        <authorList>
            <person name="Lucas S."/>
            <person name="Copeland A."/>
            <person name="Lapidus A."/>
            <person name="Glavina del Rio T."/>
            <person name="Dalin E."/>
            <person name="Tice H."/>
            <person name="Bruce D."/>
            <person name="Goodwin L."/>
            <person name="Pitluck S."/>
            <person name="Kyrpides N."/>
            <person name="Mavromatis K."/>
            <person name="Ivanova N."/>
            <person name="Mikhailova N."/>
            <person name="LaButti K.M."/>
            <person name="Clum A."/>
            <person name="Sun H.I."/>
            <person name="Brettin T."/>
            <person name="Detter J.C."/>
            <person name="Han C."/>
            <person name="Larimer F."/>
            <person name="Land M."/>
            <person name="Hauser L."/>
            <person name="Markowitz V."/>
            <person name="Cheng J.F."/>
            <person name="Hugenholtz P."/>
            <person name="Woyke T."/>
            <person name="Wu D."/>
            <person name="Steenblock K."/>
            <person name="Schneider S."/>
            <person name="Pukall R."/>
            <person name="Goeker M."/>
            <person name="Klenk H.P."/>
            <person name="Eisen J.A."/>
        </authorList>
    </citation>
    <scope>NUCLEOTIDE SEQUENCE [LARGE SCALE GENOMIC DNA]</scope>
    <source>
        <strain evidence="11">ATCC 49802 / DSM 20745 / S 6022</strain>
    </source>
</reference>
<dbReference type="eggNOG" id="COG0243">
    <property type="taxonomic scope" value="Bacteria"/>
</dbReference>
<name>D1CAU2_SPHTD</name>
<dbReference type="GO" id="GO:0030313">
    <property type="term" value="C:cell envelope"/>
    <property type="evidence" value="ECO:0007669"/>
    <property type="project" value="UniProtKB-SubCell"/>
</dbReference>
<evidence type="ECO:0000256" key="1">
    <source>
        <dbReference type="ARBA" id="ARBA00001966"/>
    </source>
</evidence>
<dbReference type="AlphaFoldDB" id="D1CAU2"/>